<proteinExistence type="predicted"/>
<dbReference type="PROSITE" id="PS51257">
    <property type="entry name" value="PROKAR_LIPOPROTEIN"/>
    <property type="match status" value="1"/>
</dbReference>
<reference evidence="1 2" key="1">
    <citation type="journal article" date="2011" name="Int. J. Syst. Evol. Microbiol.">
        <title>Zhongshania antarctica gen. nov., sp. nov. and Zhongshania guokunii sp. nov., gammaproteobacteria respectively isolated from coastal attached (fast) ice and surface seawater of the Antarctic.</title>
        <authorList>
            <person name="Li H.J."/>
            <person name="Zhang X.Y."/>
            <person name="Chen C.X."/>
            <person name="Zhang Y.J."/>
            <person name="Gao Z.M."/>
            <person name="Yu Y."/>
            <person name="Chen X.L."/>
            <person name="Chen B."/>
            <person name="Zhang Y.Z."/>
        </authorList>
    </citation>
    <scope>NUCLEOTIDE SEQUENCE [LARGE SCALE GENOMIC DNA]</scope>
    <source>
        <strain evidence="1 2">R06B22</strain>
    </source>
</reference>
<dbReference type="Gene3D" id="2.60.40.3230">
    <property type="match status" value="1"/>
</dbReference>
<protein>
    <submittedName>
        <fullName evidence="1">DUF1425 domain-containing protein</fullName>
    </submittedName>
</protein>
<sequence>MKRIITLPLTIFVIFALQACGLVKPQESTLPSWAAHISYEGRYLNVLDVRDWVDDKKGMKVMLRAESSAMTDLRISFRVNWYTADGQPIQTVLGKWQERVVSPGQTIELVQVSPGPRAADYRFEIIEK</sequence>
<dbReference type="Pfam" id="PF07233">
    <property type="entry name" value="DUF1425"/>
    <property type="match status" value="1"/>
</dbReference>
<comment type="caution">
    <text evidence="1">The sequence shown here is derived from an EMBL/GenBank/DDBJ whole genome shotgun (WGS) entry which is preliminary data.</text>
</comment>
<evidence type="ECO:0000313" key="1">
    <source>
        <dbReference type="EMBL" id="MEX1664060.1"/>
    </source>
</evidence>
<organism evidence="1 2">
    <name type="scientific">Zhongshania arctica</name>
    <dbReference type="NCBI Taxonomy" id="3238302"/>
    <lineage>
        <taxon>Bacteria</taxon>
        <taxon>Pseudomonadati</taxon>
        <taxon>Pseudomonadota</taxon>
        <taxon>Gammaproteobacteria</taxon>
        <taxon>Cellvibrionales</taxon>
        <taxon>Spongiibacteraceae</taxon>
        <taxon>Zhongshania</taxon>
    </lineage>
</organism>
<dbReference type="RefSeq" id="WP_368374186.1">
    <property type="nucleotide sequence ID" value="NZ_JBFRYB010000001.1"/>
</dbReference>
<dbReference type="InterPro" id="IPR038483">
    <property type="entry name" value="YcfL-like_sf"/>
</dbReference>
<evidence type="ECO:0000313" key="2">
    <source>
        <dbReference type="Proteomes" id="UP001557484"/>
    </source>
</evidence>
<accession>A0ABV3TRZ0</accession>
<gene>
    <name evidence="1" type="ORF">AB4875_01105</name>
</gene>
<dbReference type="EMBL" id="JBFRYB010000001">
    <property type="protein sequence ID" value="MEX1664060.1"/>
    <property type="molecule type" value="Genomic_DNA"/>
</dbReference>
<name>A0ABV3TRZ0_9GAMM</name>
<dbReference type="Proteomes" id="UP001557484">
    <property type="component" value="Unassembled WGS sequence"/>
</dbReference>
<keyword evidence="2" id="KW-1185">Reference proteome</keyword>
<dbReference type="InterPro" id="IPR010824">
    <property type="entry name" value="DUF1425"/>
</dbReference>